<gene>
    <name evidence="1" type="ORF">E1A91_D03G125600v1</name>
</gene>
<keyword evidence="2" id="KW-1185">Reference proteome</keyword>
<dbReference type="Proteomes" id="UP000323597">
    <property type="component" value="Chromosome D03"/>
</dbReference>
<sequence>MVLSSWQTLGYQHACLIVETDSVQEILLLELLV</sequence>
<name>A0A5D2VNB6_GOSMU</name>
<organism evidence="1 2">
    <name type="scientific">Gossypium mustelinum</name>
    <name type="common">Cotton</name>
    <name type="synonym">Gossypium caicoense</name>
    <dbReference type="NCBI Taxonomy" id="34275"/>
    <lineage>
        <taxon>Eukaryota</taxon>
        <taxon>Viridiplantae</taxon>
        <taxon>Streptophyta</taxon>
        <taxon>Embryophyta</taxon>
        <taxon>Tracheophyta</taxon>
        <taxon>Spermatophyta</taxon>
        <taxon>Magnoliopsida</taxon>
        <taxon>eudicotyledons</taxon>
        <taxon>Gunneridae</taxon>
        <taxon>Pentapetalae</taxon>
        <taxon>rosids</taxon>
        <taxon>malvids</taxon>
        <taxon>Malvales</taxon>
        <taxon>Malvaceae</taxon>
        <taxon>Malvoideae</taxon>
        <taxon>Gossypium</taxon>
    </lineage>
</organism>
<protein>
    <submittedName>
        <fullName evidence="1">Uncharacterized protein</fullName>
    </submittedName>
</protein>
<reference evidence="1 2" key="1">
    <citation type="submission" date="2019-07" db="EMBL/GenBank/DDBJ databases">
        <title>WGS assembly of Gossypium mustelinum.</title>
        <authorList>
            <person name="Chen Z.J."/>
            <person name="Sreedasyam A."/>
            <person name="Ando A."/>
            <person name="Song Q."/>
            <person name="De L."/>
            <person name="Hulse-Kemp A."/>
            <person name="Ding M."/>
            <person name="Ye W."/>
            <person name="Kirkbride R."/>
            <person name="Jenkins J."/>
            <person name="Plott C."/>
            <person name="Lovell J."/>
            <person name="Lin Y.-M."/>
            <person name="Vaughn R."/>
            <person name="Liu B."/>
            <person name="Li W."/>
            <person name="Simpson S."/>
            <person name="Scheffler B."/>
            <person name="Saski C."/>
            <person name="Grover C."/>
            <person name="Hu G."/>
            <person name="Conover J."/>
            <person name="Carlson J."/>
            <person name="Shu S."/>
            <person name="Boston L."/>
            <person name="Williams M."/>
            <person name="Peterson D."/>
            <person name="Mcgee K."/>
            <person name="Jones D."/>
            <person name="Wendel J."/>
            <person name="Stelly D."/>
            <person name="Grimwood J."/>
            <person name="Schmutz J."/>
        </authorList>
    </citation>
    <scope>NUCLEOTIDE SEQUENCE [LARGE SCALE GENOMIC DNA]</scope>
    <source>
        <strain evidence="1">1408120.09</strain>
    </source>
</reference>
<evidence type="ECO:0000313" key="1">
    <source>
        <dbReference type="EMBL" id="TYI90470.1"/>
    </source>
</evidence>
<proteinExistence type="predicted"/>
<dbReference type="EMBL" id="CM017651">
    <property type="protein sequence ID" value="TYI90470.1"/>
    <property type="molecule type" value="Genomic_DNA"/>
</dbReference>
<evidence type="ECO:0000313" key="2">
    <source>
        <dbReference type="Proteomes" id="UP000323597"/>
    </source>
</evidence>
<dbReference type="AlphaFoldDB" id="A0A5D2VNB6"/>
<accession>A0A5D2VNB6</accession>